<dbReference type="PANTHER" id="PTHR34187">
    <property type="entry name" value="FGR18P"/>
    <property type="match status" value="1"/>
</dbReference>
<evidence type="ECO:0000256" key="3">
    <source>
        <dbReference type="ARBA" id="ARBA00022692"/>
    </source>
</evidence>
<dbReference type="InterPro" id="IPR052053">
    <property type="entry name" value="IM_YidH-like"/>
</dbReference>
<evidence type="ECO:0000256" key="1">
    <source>
        <dbReference type="ARBA" id="ARBA00004651"/>
    </source>
</evidence>
<dbReference type="GO" id="GO:0005886">
    <property type="term" value="C:plasma membrane"/>
    <property type="evidence" value="ECO:0007669"/>
    <property type="project" value="UniProtKB-SubCell"/>
</dbReference>
<dbReference type="OrthoDB" id="199599at2759"/>
<keyword evidence="2" id="KW-1003">Cell membrane</keyword>
<dbReference type="RefSeq" id="XP_031867525.1">
    <property type="nucleotide sequence ID" value="XM_032016294.1"/>
</dbReference>
<evidence type="ECO:0000256" key="4">
    <source>
        <dbReference type="ARBA" id="ARBA00022989"/>
    </source>
</evidence>
<organism evidence="8 9">
    <name type="scientific">Venustampulla echinocandica</name>
    <dbReference type="NCBI Taxonomy" id="2656787"/>
    <lineage>
        <taxon>Eukaryota</taxon>
        <taxon>Fungi</taxon>
        <taxon>Dikarya</taxon>
        <taxon>Ascomycota</taxon>
        <taxon>Pezizomycotina</taxon>
        <taxon>Leotiomycetes</taxon>
        <taxon>Helotiales</taxon>
        <taxon>Pleuroascaceae</taxon>
        <taxon>Venustampulla</taxon>
    </lineage>
</organism>
<feature type="domain" description="DUF202" evidence="7">
    <location>
        <begin position="169"/>
        <end position="200"/>
    </location>
</feature>
<evidence type="ECO:0000313" key="8">
    <source>
        <dbReference type="EMBL" id="RDL34543.1"/>
    </source>
</evidence>
<keyword evidence="4" id="KW-1133">Transmembrane helix</keyword>
<accession>A0A370TH74</accession>
<keyword evidence="5" id="KW-0472">Membrane</keyword>
<comment type="subcellular location">
    <subcellularLocation>
        <location evidence="1">Cell membrane</location>
        <topology evidence="1">Multi-pass membrane protein</topology>
    </subcellularLocation>
</comment>
<dbReference type="EMBL" id="NPIC01000007">
    <property type="protein sequence ID" value="RDL34543.1"/>
    <property type="molecule type" value="Genomic_DNA"/>
</dbReference>
<feature type="compositionally biased region" description="Polar residues" evidence="6">
    <location>
        <begin position="42"/>
        <end position="55"/>
    </location>
</feature>
<feature type="region of interest" description="Disordered" evidence="6">
    <location>
        <begin position="1"/>
        <end position="139"/>
    </location>
</feature>
<protein>
    <recommendedName>
        <fullName evidence="7">DUF202 domain-containing protein</fullName>
    </recommendedName>
</protein>
<gene>
    <name evidence="8" type="ORF">BP5553_07671</name>
</gene>
<evidence type="ECO:0000256" key="2">
    <source>
        <dbReference type="ARBA" id="ARBA00022475"/>
    </source>
</evidence>
<comment type="caution">
    <text evidence="8">The sequence shown here is derived from an EMBL/GenBank/DDBJ whole genome shotgun (WGS) entry which is preliminary data.</text>
</comment>
<dbReference type="InterPro" id="IPR003807">
    <property type="entry name" value="DUF202"/>
</dbReference>
<proteinExistence type="predicted"/>
<evidence type="ECO:0000256" key="5">
    <source>
        <dbReference type="ARBA" id="ARBA00023136"/>
    </source>
</evidence>
<dbReference type="PANTHER" id="PTHR34187:SF2">
    <property type="entry name" value="DUF202 DOMAIN-CONTAINING PROTEIN"/>
    <property type="match status" value="1"/>
</dbReference>
<keyword evidence="3" id="KW-0812">Transmembrane</keyword>
<dbReference type="GeneID" id="43600520"/>
<feature type="compositionally biased region" description="Polar residues" evidence="6">
    <location>
        <begin position="97"/>
        <end position="107"/>
    </location>
</feature>
<name>A0A370TH74_9HELO</name>
<evidence type="ECO:0000259" key="7">
    <source>
        <dbReference type="Pfam" id="PF02656"/>
    </source>
</evidence>
<reference evidence="8 9" key="1">
    <citation type="journal article" date="2018" name="IMA Fungus">
        <title>IMA Genome-F 9: Draft genome sequence of Annulohypoxylon stygium, Aspergillus mulundensis, Berkeleyomyces basicola (syn. Thielaviopsis basicola), Ceratocystis smalleyi, two Cercospora beticola strains, Coleophoma cylindrospora, Fusarium fracticaudum, Phialophora cf. hyalina, and Morchella septimelata.</title>
        <authorList>
            <person name="Wingfield B.D."/>
            <person name="Bills G.F."/>
            <person name="Dong Y."/>
            <person name="Huang W."/>
            <person name="Nel W.J."/>
            <person name="Swalarsk-Parry B.S."/>
            <person name="Vaghefi N."/>
            <person name="Wilken P.M."/>
            <person name="An Z."/>
            <person name="de Beer Z.W."/>
            <person name="De Vos L."/>
            <person name="Chen L."/>
            <person name="Duong T.A."/>
            <person name="Gao Y."/>
            <person name="Hammerbacher A."/>
            <person name="Kikkert J.R."/>
            <person name="Li Y."/>
            <person name="Li H."/>
            <person name="Li K."/>
            <person name="Li Q."/>
            <person name="Liu X."/>
            <person name="Ma X."/>
            <person name="Naidoo K."/>
            <person name="Pethybridge S.J."/>
            <person name="Sun J."/>
            <person name="Steenkamp E.T."/>
            <person name="van der Nest M.A."/>
            <person name="van Wyk S."/>
            <person name="Wingfield M.J."/>
            <person name="Xiong C."/>
            <person name="Yue Q."/>
            <person name="Zhang X."/>
        </authorList>
    </citation>
    <scope>NUCLEOTIDE SEQUENCE [LARGE SCALE GENOMIC DNA]</scope>
    <source>
        <strain evidence="8 9">BP 5553</strain>
    </source>
</reference>
<dbReference type="Proteomes" id="UP000254866">
    <property type="component" value="Unassembled WGS sequence"/>
</dbReference>
<keyword evidence="9" id="KW-1185">Reference proteome</keyword>
<sequence>MSAANSKGGAAPPATPNSARVRDSPKAVVRPQRGSTDDILQGRTQEAASNNTSPHYSGPGGTSHRRANMLRSSAATYAEPESSADEETSIVRKPGGQNPNYQSTAQKPATALRSRPSTASIRRTGRVYQPEDDANNDNGSLADEHMSWWARILSEYGSIELENKGSVARDHLALERTFLAWLRTSLAFASIGIAITQLQVPQLPAFHSSEKSTTNRIPQFPTQCHGYRQPRRVIPTPSTHRKAPWRDVFGHKHRDARHRVPQIFRISTLDNTGEIPGE</sequence>
<dbReference type="AlphaFoldDB" id="A0A370TH74"/>
<evidence type="ECO:0000313" key="9">
    <source>
        <dbReference type="Proteomes" id="UP000254866"/>
    </source>
</evidence>
<dbReference type="Pfam" id="PF02656">
    <property type="entry name" value="DUF202"/>
    <property type="match status" value="1"/>
</dbReference>
<evidence type="ECO:0000256" key="6">
    <source>
        <dbReference type="SAM" id="MobiDB-lite"/>
    </source>
</evidence>